<dbReference type="InterPro" id="IPR038213">
    <property type="entry name" value="IFI6/IFI27-like_sf"/>
</dbReference>
<feature type="transmembrane region" description="Helical" evidence="6">
    <location>
        <begin position="156"/>
        <end position="176"/>
    </location>
</feature>
<evidence type="ECO:0000313" key="7">
    <source>
        <dbReference type="EMBL" id="PVH93423.1"/>
    </source>
</evidence>
<comment type="similarity">
    <text evidence="2">Belongs to the IFI6/IFI27 family.</text>
</comment>
<evidence type="ECO:0000256" key="4">
    <source>
        <dbReference type="ARBA" id="ARBA00022989"/>
    </source>
</evidence>
<evidence type="ECO:0000256" key="1">
    <source>
        <dbReference type="ARBA" id="ARBA00004141"/>
    </source>
</evidence>
<dbReference type="Gene3D" id="6.10.110.10">
    <property type="match status" value="1"/>
</dbReference>
<evidence type="ECO:0000256" key="5">
    <source>
        <dbReference type="ARBA" id="ARBA00023136"/>
    </source>
</evidence>
<feature type="transmembrane region" description="Helical" evidence="6">
    <location>
        <begin position="129"/>
        <end position="150"/>
    </location>
</feature>
<dbReference type="InterPro" id="IPR009311">
    <property type="entry name" value="IFI6/IFI27-like"/>
</dbReference>
<gene>
    <name evidence="7" type="ORF">DM02DRAFT_733141</name>
</gene>
<evidence type="ECO:0000313" key="8">
    <source>
        <dbReference type="Proteomes" id="UP000244855"/>
    </source>
</evidence>
<dbReference type="EMBL" id="KZ805591">
    <property type="protein sequence ID" value="PVH93423.1"/>
    <property type="molecule type" value="Genomic_DNA"/>
</dbReference>
<dbReference type="Pfam" id="PF06140">
    <property type="entry name" value="Ifi-6-16"/>
    <property type="match status" value="1"/>
</dbReference>
<dbReference type="PANTHER" id="PTHR16932">
    <property type="entry name" value="INTERFERON ALPHA-INDUCIBLE PROTEIN 27"/>
    <property type="match status" value="1"/>
</dbReference>
<dbReference type="GO" id="GO:0016020">
    <property type="term" value="C:membrane"/>
    <property type="evidence" value="ECO:0007669"/>
    <property type="project" value="UniProtKB-SubCell"/>
</dbReference>
<accession>A0A2V1D748</accession>
<evidence type="ECO:0000256" key="2">
    <source>
        <dbReference type="ARBA" id="ARBA00007262"/>
    </source>
</evidence>
<dbReference type="Proteomes" id="UP000244855">
    <property type="component" value="Unassembled WGS sequence"/>
</dbReference>
<feature type="transmembrane region" description="Helical" evidence="6">
    <location>
        <begin position="97"/>
        <end position="117"/>
    </location>
</feature>
<dbReference type="PANTHER" id="PTHR16932:SF18">
    <property type="entry name" value="INTERFERON, ALPHA-INDUCIBLE PROTEIN 27-LIKE 2"/>
    <property type="match status" value="1"/>
</dbReference>
<reference evidence="7 8" key="1">
    <citation type="journal article" date="2018" name="Sci. Rep.">
        <title>Comparative genomics provides insights into the lifestyle and reveals functional heterogeneity of dark septate endophytic fungi.</title>
        <authorList>
            <person name="Knapp D.G."/>
            <person name="Nemeth J.B."/>
            <person name="Barry K."/>
            <person name="Hainaut M."/>
            <person name="Henrissat B."/>
            <person name="Johnson J."/>
            <person name="Kuo A."/>
            <person name="Lim J.H.P."/>
            <person name="Lipzen A."/>
            <person name="Nolan M."/>
            <person name="Ohm R.A."/>
            <person name="Tamas L."/>
            <person name="Grigoriev I.V."/>
            <person name="Spatafora J.W."/>
            <person name="Nagy L.G."/>
            <person name="Kovacs G.M."/>
        </authorList>
    </citation>
    <scope>NUCLEOTIDE SEQUENCE [LARGE SCALE GENOMIC DNA]</scope>
    <source>
        <strain evidence="7 8">DSE2036</strain>
    </source>
</reference>
<keyword evidence="8" id="KW-1185">Reference proteome</keyword>
<evidence type="ECO:0000256" key="6">
    <source>
        <dbReference type="SAM" id="Phobius"/>
    </source>
</evidence>
<sequence>MSLFNSSLGETQKHFSNYDKHEGDEAPGILRMVFFVQWILQRVKSGAIIIRDWAVKNPGKTITILFVMAVAIIVAVAVALIVVVAAIPVAIYLTPVILSALGFTSAGIAAGSIAASIQAAIGLVTAGSAFAVLQSAGAGGAGLASINSVIGTAGAIFAFCNAVVDTAAAAAASFLVSLSKAAQEDQDGGKNEDSTKEK</sequence>
<keyword evidence="3 6" id="KW-0812">Transmembrane</keyword>
<proteinExistence type="inferred from homology"/>
<feature type="transmembrane region" description="Helical" evidence="6">
    <location>
        <begin position="62"/>
        <end position="91"/>
    </location>
</feature>
<name>A0A2V1D748_9PLEO</name>
<keyword evidence="5 6" id="KW-0472">Membrane</keyword>
<evidence type="ECO:0000256" key="3">
    <source>
        <dbReference type="ARBA" id="ARBA00022692"/>
    </source>
</evidence>
<protein>
    <submittedName>
        <fullName evidence="7">Uncharacterized protein</fullName>
    </submittedName>
</protein>
<comment type="subcellular location">
    <subcellularLocation>
        <location evidence="1">Membrane</location>
        <topology evidence="1">Multi-pass membrane protein</topology>
    </subcellularLocation>
</comment>
<keyword evidence="4 6" id="KW-1133">Transmembrane helix</keyword>
<dbReference type="AlphaFoldDB" id="A0A2V1D748"/>
<organism evidence="7 8">
    <name type="scientific">Periconia macrospinosa</name>
    <dbReference type="NCBI Taxonomy" id="97972"/>
    <lineage>
        <taxon>Eukaryota</taxon>
        <taxon>Fungi</taxon>
        <taxon>Dikarya</taxon>
        <taxon>Ascomycota</taxon>
        <taxon>Pezizomycotina</taxon>
        <taxon>Dothideomycetes</taxon>
        <taxon>Pleosporomycetidae</taxon>
        <taxon>Pleosporales</taxon>
        <taxon>Massarineae</taxon>
        <taxon>Periconiaceae</taxon>
        <taxon>Periconia</taxon>
    </lineage>
</organism>